<evidence type="ECO:0000256" key="2">
    <source>
        <dbReference type="SAM" id="MobiDB-lite"/>
    </source>
</evidence>
<dbReference type="PANTHER" id="PTHR44216">
    <property type="entry name" value="PROTEIN O-MANNOSYL-TRANSFERASE TMTC2"/>
    <property type="match status" value="1"/>
</dbReference>
<dbReference type="InterPro" id="IPR019734">
    <property type="entry name" value="TPR_rpt"/>
</dbReference>
<dbReference type="RefSeq" id="WP_121159639.1">
    <property type="nucleotide sequence ID" value="NZ_RBKT01000001.1"/>
</dbReference>
<evidence type="ECO:0000256" key="3">
    <source>
        <dbReference type="SAM" id="SignalP"/>
    </source>
</evidence>
<evidence type="ECO:0000256" key="1">
    <source>
        <dbReference type="PROSITE-ProRule" id="PRU00339"/>
    </source>
</evidence>
<proteinExistence type="predicted"/>
<dbReference type="Pfam" id="PF13181">
    <property type="entry name" value="TPR_8"/>
    <property type="match status" value="3"/>
</dbReference>
<dbReference type="AlphaFoldDB" id="A0A495JRF5"/>
<feature type="chain" id="PRO_5038829981" evidence="3">
    <location>
        <begin position="25"/>
        <end position="206"/>
    </location>
</feature>
<dbReference type="PANTHER" id="PTHR44216:SF3">
    <property type="entry name" value="PROTEIN O-MANNOSYL-TRANSFERASE TMTC2"/>
    <property type="match status" value="1"/>
</dbReference>
<dbReference type="PROSITE" id="PS51257">
    <property type="entry name" value="PROKAR_LIPOPROTEIN"/>
    <property type="match status" value="1"/>
</dbReference>
<feature type="signal peptide" evidence="3">
    <location>
        <begin position="1"/>
        <end position="24"/>
    </location>
</feature>
<feature type="compositionally biased region" description="Polar residues" evidence="2">
    <location>
        <begin position="30"/>
        <end position="41"/>
    </location>
</feature>
<feature type="repeat" description="TPR" evidence="1">
    <location>
        <begin position="84"/>
        <end position="117"/>
    </location>
</feature>
<feature type="repeat" description="TPR" evidence="1">
    <location>
        <begin position="151"/>
        <end position="184"/>
    </location>
</feature>
<dbReference type="PROSITE" id="PS50005">
    <property type="entry name" value="TPR"/>
    <property type="match status" value="2"/>
</dbReference>
<evidence type="ECO:0000313" key="4">
    <source>
        <dbReference type="EMBL" id="RKR91543.1"/>
    </source>
</evidence>
<gene>
    <name evidence="4" type="ORF">BDK92_5943</name>
</gene>
<reference evidence="4 5" key="1">
    <citation type="submission" date="2018-10" db="EMBL/GenBank/DDBJ databases">
        <title>Sequencing the genomes of 1000 actinobacteria strains.</title>
        <authorList>
            <person name="Klenk H.-P."/>
        </authorList>
    </citation>
    <scope>NUCLEOTIDE SEQUENCE [LARGE SCALE GENOMIC DNA]</scope>
    <source>
        <strain evidence="4 5">DSM 45175</strain>
    </source>
</reference>
<dbReference type="SUPFAM" id="SSF48452">
    <property type="entry name" value="TPR-like"/>
    <property type="match status" value="1"/>
</dbReference>
<comment type="caution">
    <text evidence="4">The sequence shown here is derived from an EMBL/GenBank/DDBJ whole genome shotgun (WGS) entry which is preliminary data.</text>
</comment>
<keyword evidence="1" id="KW-0802">TPR repeat</keyword>
<accession>A0A495JRF5</accession>
<protein>
    <submittedName>
        <fullName evidence="4">Tfp pilus assembly protein PilF</fullName>
    </submittedName>
</protein>
<dbReference type="Proteomes" id="UP000277671">
    <property type="component" value="Unassembled WGS sequence"/>
</dbReference>
<dbReference type="GO" id="GO:0000030">
    <property type="term" value="F:mannosyltransferase activity"/>
    <property type="evidence" value="ECO:0007669"/>
    <property type="project" value="TreeGrafter"/>
</dbReference>
<evidence type="ECO:0000313" key="5">
    <source>
        <dbReference type="Proteomes" id="UP000277671"/>
    </source>
</evidence>
<dbReference type="EMBL" id="RBKT01000001">
    <property type="protein sequence ID" value="RKR91543.1"/>
    <property type="molecule type" value="Genomic_DNA"/>
</dbReference>
<name>A0A495JRF5_9ACTN</name>
<dbReference type="InterPro" id="IPR052384">
    <property type="entry name" value="TMTC_O-mannosyltransferase"/>
</dbReference>
<dbReference type="SMART" id="SM00028">
    <property type="entry name" value="TPR"/>
    <property type="match status" value="3"/>
</dbReference>
<keyword evidence="5" id="KW-1185">Reference proteome</keyword>
<sequence length="206" mass="21560">MSMRQIFGSLACGAVLLTGVAACSEDPAQKPQTSSSGNSDKASGGTGTAPADLLNLGVEQGQAGNLDEAKTTFEKVLAAEANNKFAWFNLGFIAQSRNQADEAVSNYDKALEVDANYKPALYNKAIALESKAPTTSMDIYRKVVSIDDKSSTAYLRLGILLSQSGDDAEARAAFDAAIRLDNGLASAVPAKYRATPTARSSARAGR</sequence>
<dbReference type="GO" id="GO:0035269">
    <property type="term" value="P:protein O-linked glycosylation via mannose"/>
    <property type="evidence" value="ECO:0007669"/>
    <property type="project" value="TreeGrafter"/>
</dbReference>
<dbReference type="Gene3D" id="1.25.40.10">
    <property type="entry name" value="Tetratricopeptide repeat domain"/>
    <property type="match status" value="2"/>
</dbReference>
<dbReference type="OrthoDB" id="176124at2"/>
<organism evidence="4 5">
    <name type="scientific">Micromonospora pisi</name>
    <dbReference type="NCBI Taxonomy" id="589240"/>
    <lineage>
        <taxon>Bacteria</taxon>
        <taxon>Bacillati</taxon>
        <taxon>Actinomycetota</taxon>
        <taxon>Actinomycetes</taxon>
        <taxon>Micromonosporales</taxon>
        <taxon>Micromonosporaceae</taxon>
        <taxon>Micromonospora</taxon>
    </lineage>
</organism>
<keyword evidence="3" id="KW-0732">Signal</keyword>
<feature type="region of interest" description="Disordered" evidence="2">
    <location>
        <begin position="26"/>
        <end position="51"/>
    </location>
</feature>
<dbReference type="InterPro" id="IPR011990">
    <property type="entry name" value="TPR-like_helical_dom_sf"/>
</dbReference>